<dbReference type="EMBL" id="LFZN01000006">
    <property type="protein sequence ID" value="KXT06464.1"/>
    <property type="molecule type" value="Genomic_DNA"/>
</dbReference>
<dbReference type="AlphaFoldDB" id="A0A139HVF4"/>
<dbReference type="STRING" id="321146.A0A139HVF4"/>
<gene>
    <name evidence="2" type="ORF">AC578_5997</name>
</gene>
<keyword evidence="3" id="KW-1185">Reference proteome</keyword>
<evidence type="ECO:0000313" key="2">
    <source>
        <dbReference type="EMBL" id="KXT06464.1"/>
    </source>
</evidence>
<sequence>MWSSTWPWLNVFFLSLAAAETTISSRNFRGILNGDSGVLQSLRPTSEDSFDFSPSDYFPLRNGVGNYHTGDLTARWRLEGEAEWQDIDTAKKRNIKPNSTADAHVLLHTTFDDVFPDAAKHFTLSRDWSIEDDDLVLKATIQVKDSSKIELGAFGFPIEFNNIFTNRTAENTTAKCVLLDPYIGLDAGYVQVTRLTGTGPNLIVTPYSKDSRFEAWRFLDEDEDQPTYYQSQTFEGIYSWQTLTKAYKEREWNASDPWNEPTSVMLAPGKSISFALRFGLSNTTHDIEEAVASKGIPVAIGLPGYILPTDMDGQLYVNSKAAVSSIEVAPPTALTISEQLPKNTWKSYKVNSNKDAFGRVRVTIKYDDGRAQTVHYFVTDTQENSSEKLASFLFDKQWFNDTSDPFHRAPSVISYDYDAGKQVLQDDRAWIAGVSDEGGAGSFEAAAMKVAVRPTRDQVYKLETMVNTTVWGWLQDKTSDNSTNPPTYEYGVKRSLFYYEPNALPDFKYDPSIDWKTWTAWNKSDAYAVWRAYDYVHVSVIYWALYNADQVAPGILTVNNATWYLTQAYHTIMAAQADIVAYADAGLMGETVWLLILEALWAESLTSEADKLEAAMKERHDLWANQSEPFGSEMAWDSTGQEGVYLWSKYFNDSKTVEKTLSSIRGYMPTVAHWGWNGNARRYWDFLYAGKLQRTERMIHHYGSGLNSLPLLDSYKYNKDPAGKAAFHDLRVGYGGHMGPLSNINKEGFGAMAFHSFPQTLKWDAYSGDYGPNFLGHILGACTILVNHPDFGWTAFGGNIRHTGYGDAITVEPKDSVRRRLYIAAMGLKLEIEAGAIESFTYTPSTKSLKVKLEQKDANGAKTTNFKVEDTLGMGIDLDTDKVRLQTRRLTPRAPHLKKRRNGFEVALPAEVELSA</sequence>
<evidence type="ECO:0000256" key="1">
    <source>
        <dbReference type="SAM" id="SignalP"/>
    </source>
</evidence>
<evidence type="ECO:0000313" key="3">
    <source>
        <dbReference type="Proteomes" id="UP000070133"/>
    </source>
</evidence>
<dbReference type="Proteomes" id="UP000070133">
    <property type="component" value="Unassembled WGS sequence"/>
</dbReference>
<accession>A0A139HVF4</accession>
<dbReference type="Pfam" id="PF18951">
    <property type="entry name" value="DUF5695"/>
    <property type="match status" value="1"/>
</dbReference>
<reference evidence="2 3" key="1">
    <citation type="submission" date="2015-07" db="EMBL/GenBank/DDBJ databases">
        <title>Comparative genomics of the Sigatoka disease complex on banana suggests a link between parallel evolutionary changes in Pseudocercospora fijiensis and Pseudocercospora eumusae and increased virulence on the banana host.</title>
        <authorList>
            <person name="Chang T.-C."/>
            <person name="Salvucci A."/>
            <person name="Crous P.W."/>
            <person name="Stergiopoulos I."/>
        </authorList>
    </citation>
    <scope>NUCLEOTIDE SEQUENCE [LARGE SCALE GENOMIC DNA]</scope>
    <source>
        <strain evidence="2 3">CBS 114824</strain>
    </source>
</reference>
<dbReference type="OrthoDB" id="2730619at2759"/>
<comment type="caution">
    <text evidence="2">The sequence shown here is derived from an EMBL/GenBank/DDBJ whole genome shotgun (WGS) entry which is preliminary data.</text>
</comment>
<feature type="chain" id="PRO_5007807037" evidence="1">
    <location>
        <begin position="20"/>
        <end position="916"/>
    </location>
</feature>
<feature type="signal peptide" evidence="1">
    <location>
        <begin position="1"/>
        <end position="19"/>
    </location>
</feature>
<proteinExistence type="predicted"/>
<protein>
    <submittedName>
        <fullName evidence="2">Uncharacterized protein</fullName>
    </submittedName>
</protein>
<keyword evidence="1" id="KW-0732">Signal</keyword>
<organism evidence="2 3">
    <name type="scientific">Pseudocercospora eumusae</name>
    <dbReference type="NCBI Taxonomy" id="321146"/>
    <lineage>
        <taxon>Eukaryota</taxon>
        <taxon>Fungi</taxon>
        <taxon>Dikarya</taxon>
        <taxon>Ascomycota</taxon>
        <taxon>Pezizomycotina</taxon>
        <taxon>Dothideomycetes</taxon>
        <taxon>Dothideomycetidae</taxon>
        <taxon>Mycosphaerellales</taxon>
        <taxon>Mycosphaerellaceae</taxon>
        <taxon>Pseudocercospora</taxon>
    </lineage>
</organism>
<name>A0A139HVF4_9PEZI</name>
<dbReference type="InterPro" id="IPR043750">
    <property type="entry name" value="DUF5695"/>
</dbReference>